<reference evidence="9 11" key="1">
    <citation type="submission" date="2015-01" db="EMBL/GenBank/DDBJ databases">
        <title>Genome sequences of high lactate-tolerant strain Salinicoccus roseus W12 with industrial interest.</title>
        <authorList>
            <person name="Wang H."/>
            <person name="Yu B."/>
        </authorList>
    </citation>
    <scope>NUCLEOTIDE SEQUENCE [LARGE SCALE GENOMIC DNA]</scope>
    <source>
        <strain evidence="9 11">W12</strain>
    </source>
</reference>
<protein>
    <recommendedName>
        <fullName evidence="8">Protoheme IX farnesyltransferase</fullName>
        <ecNumber evidence="8">2.5.1.141</ecNumber>
    </recommendedName>
    <alternativeName>
        <fullName evidence="8">Heme B farnesyltransferase</fullName>
    </alternativeName>
    <alternativeName>
        <fullName evidence="8">Heme O synthase</fullName>
    </alternativeName>
</protein>
<dbReference type="UniPathway" id="UPA00834">
    <property type="reaction ID" value="UER00712"/>
</dbReference>
<proteinExistence type="inferred from homology"/>
<dbReference type="Proteomes" id="UP000031546">
    <property type="component" value="Unassembled WGS sequence"/>
</dbReference>
<feature type="transmembrane region" description="Helical" evidence="8">
    <location>
        <begin position="225"/>
        <end position="243"/>
    </location>
</feature>
<dbReference type="InterPro" id="IPR006369">
    <property type="entry name" value="Protohaem_IX_farnesylTrfase"/>
</dbReference>
<dbReference type="InterPro" id="IPR000537">
    <property type="entry name" value="UbiA_prenyltransferase"/>
</dbReference>
<feature type="transmembrane region" description="Helical" evidence="8">
    <location>
        <begin position="249"/>
        <end position="270"/>
    </location>
</feature>
<evidence type="ECO:0000256" key="5">
    <source>
        <dbReference type="ARBA" id="ARBA00023133"/>
    </source>
</evidence>
<dbReference type="Pfam" id="PF01040">
    <property type="entry name" value="UbiA"/>
    <property type="match status" value="1"/>
</dbReference>
<accession>A0A0C2HHK6</accession>
<comment type="pathway">
    <text evidence="8">Porphyrin-containing compound metabolism; heme O biosynthesis; heme O from protoheme: step 1/1.</text>
</comment>
<dbReference type="EC" id="2.5.1.141" evidence="8"/>
<evidence type="ECO:0000256" key="2">
    <source>
        <dbReference type="ARBA" id="ARBA00022679"/>
    </source>
</evidence>
<dbReference type="STRING" id="45670.SN16_06150"/>
<keyword evidence="5 8" id="KW-0350">Heme biosynthesis</keyword>
<comment type="catalytic activity">
    <reaction evidence="7 8">
        <text>heme b + (2E,6E)-farnesyl diphosphate + H2O = Fe(II)-heme o + diphosphate</text>
        <dbReference type="Rhea" id="RHEA:28070"/>
        <dbReference type="ChEBI" id="CHEBI:15377"/>
        <dbReference type="ChEBI" id="CHEBI:33019"/>
        <dbReference type="ChEBI" id="CHEBI:60344"/>
        <dbReference type="ChEBI" id="CHEBI:60530"/>
        <dbReference type="ChEBI" id="CHEBI:175763"/>
        <dbReference type="EC" id="2.5.1.141"/>
    </reaction>
</comment>
<dbReference type="CDD" id="cd13957">
    <property type="entry name" value="PT_UbiA_Cox10"/>
    <property type="match status" value="1"/>
</dbReference>
<evidence type="ECO:0000313" key="11">
    <source>
        <dbReference type="Proteomes" id="UP000031546"/>
    </source>
</evidence>
<dbReference type="HAMAP" id="MF_00154">
    <property type="entry name" value="CyoE_CtaB"/>
    <property type="match status" value="1"/>
</dbReference>
<keyword evidence="3 8" id="KW-0812">Transmembrane</keyword>
<feature type="transmembrane region" description="Helical" evidence="8">
    <location>
        <begin position="102"/>
        <end position="123"/>
    </location>
</feature>
<evidence type="ECO:0000313" key="12">
    <source>
        <dbReference type="Proteomes" id="UP000527860"/>
    </source>
</evidence>
<organism evidence="9 11">
    <name type="scientific">Salinicoccus roseus</name>
    <dbReference type="NCBI Taxonomy" id="45670"/>
    <lineage>
        <taxon>Bacteria</taxon>
        <taxon>Bacillati</taxon>
        <taxon>Bacillota</taxon>
        <taxon>Bacilli</taxon>
        <taxon>Bacillales</taxon>
        <taxon>Staphylococcaceae</taxon>
        <taxon>Salinicoccus</taxon>
    </lineage>
</organism>
<evidence type="ECO:0000256" key="7">
    <source>
        <dbReference type="ARBA" id="ARBA00047690"/>
    </source>
</evidence>
<dbReference type="OrthoDB" id="9814417at2"/>
<comment type="function">
    <text evidence="8">Converts heme B (protoheme IX) to heme O by substitution of the vinyl group on carbon 2 of heme B porphyrin ring with a hydroxyethyl farnesyl side group.</text>
</comment>
<comment type="subunit">
    <text evidence="8">Interacts with CtaA.</text>
</comment>
<dbReference type="PANTHER" id="PTHR43448:SF2">
    <property type="entry name" value="PROTOHEME IX FARNESYLTRANSFERASE, MITOCHONDRIAL"/>
    <property type="match status" value="1"/>
</dbReference>
<evidence type="ECO:0000256" key="4">
    <source>
        <dbReference type="ARBA" id="ARBA00022989"/>
    </source>
</evidence>
<dbReference type="InterPro" id="IPR044878">
    <property type="entry name" value="UbiA_sf"/>
</dbReference>
<keyword evidence="6 8" id="KW-0472">Membrane</keyword>
<feature type="transmembrane region" description="Helical" evidence="8">
    <location>
        <begin position="60"/>
        <end position="81"/>
    </location>
</feature>
<dbReference type="GO" id="GO:0048034">
    <property type="term" value="P:heme O biosynthetic process"/>
    <property type="evidence" value="ECO:0007669"/>
    <property type="project" value="UniProtKB-UniRule"/>
</dbReference>
<feature type="transmembrane region" description="Helical" evidence="8">
    <location>
        <begin position="129"/>
        <end position="147"/>
    </location>
</feature>
<evidence type="ECO:0000256" key="6">
    <source>
        <dbReference type="ARBA" id="ARBA00023136"/>
    </source>
</evidence>
<dbReference type="EMBL" id="JABEVU030000001">
    <property type="protein sequence ID" value="MDB0580372.1"/>
    <property type="molecule type" value="Genomic_DNA"/>
</dbReference>
<keyword evidence="12" id="KW-1185">Reference proteome</keyword>
<keyword evidence="4 8" id="KW-1133">Transmembrane helix</keyword>
<feature type="transmembrane region" description="Helical" evidence="8">
    <location>
        <begin position="180"/>
        <end position="201"/>
    </location>
</feature>
<dbReference type="Gene3D" id="1.10.357.140">
    <property type="entry name" value="UbiA prenyltransferase"/>
    <property type="match status" value="1"/>
</dbReference>
<reference evidence="10 12" key="4">
    <citation type="submission" date="2022-12" db="EMBL/GenBank/DDBJ databases">
        <title>Genome analysis and biological profiling of marine Salinicoccus roseus MOSEL-ME25.</title>
        <authorList>
            <person name="Mirza F.T."/>
            <person name="Xie Y."/>
            <person name="Shinwari Z.K."/>
        </authorList>
    </citation>
    <scope>NUCLEOTIDE SEQUENCE [LARGE SCALE GENOMIC DNA]</scope>
    <source>
        <strain evidence="10 12">MOSEL-ME25</strain>
    </source>
</reference>
<dbReference type="AlphaFoldDB" id="A0A0C2HHK6"/>
<dbReference type="RefSeq" id="WP_040105730.1">
    <property type="nucleotide sequence ID" value="NZ_JABEVU030000001.1"/>
</dbReference>
<dbReference type="GO" id="GO:0008495">
    <property type="term" value="F:protoheme IX farnesyltransferase activity"/>
    <property type="evidence" value="ECO:0007669"/>
    <property type="project" value="UniProtKB-UniRule"/>
</dbReference>
<feature type="transmembrane region" description="Helical" evidence="8">
    <location>
        <begin position="152"/>
        <end position="174"/>
    </location>
</feature>
<feature type="transmembrane region" description="Helical" evidence="8">
    <location>
        <begin position="29"/>
        <end position="48"/>
    </location>
</feature>
<evidence type="ECO:0000313" key="10">
    <source>
        <dbReference type="EMBL" id="MDB0580372.1"/>
    </source>
</evidence>
<keyword evidence="8" id="KW-1003">Cell membrane</keyword>
<comment type="caution">
    <text evidence="9">The sequence shown here is derived from an EMBL/GenBank/DDBJ whole genome shotgun (WGS) entry which is preliminary data.</text>
</comment>
<dbReference type="Proteomes" id="UP000527860">
    <property type="component" value="Unassembled WGS sequence"/>
</dbReference>
<evidence type="ECO:0000256" key="3">
    <source>
        <dbReference type="ARBA" id="ARBA00022692"/>
    </source>
</evidence>
<evidence type="ECO:0000313" key="9">
    <source>
        <dbReference type="EMBL" id="KIH71134.1"/>
    </source>
</evidence>
<reference evidence="10" key="3">
    <citation type="submission" date="2020-04" db="EMBL/GenBank/DDBJ databases">
        <authorList>
            <person name="Tanveer F."/>
            <person name="Xie Y."/>
            <person name="Shinwari Z.K."/>
        </authorList>
    </citation>
    <scope>NUCLEOTIDE SEQUENCE</scope>
    <source>
        <strain evidence="10">MOSEL-ME25</strain>
    </source>
</reference>
<comment type="subcellular location">
    <subcellularLocation>
        <location evidence="8">Cell membrane</location>
        <topology evidence="8">Multi-pass membrane protein</topology>
    </subcellularLocation>
    <subcellularLocation>
        <location evidence="1">Membrane</location>
        <topology evidence="1">Multi-pass membrane protein</topology>
    </subcellularLocation>
</comment>
<feature type="transmembrane region" description="Helical" evidence="8">
    <location>
        <begin position="282"/>
        <end position="303"/>
    </location>
</feature>
<dbReference type="NCBIfam" id="TIGR01473">
    <property type="entry name" value="cyoE_ctaB"/>
    <property type="match status" value="1"/>
</dbReference>
<comment type="similarity">
    <text evidence="8">Belongs to the UbiA prenyltransferase family. Protoheme IX farnesyltransferase subfamily.</text>
</comment>
<sequence length="306" mass="33930">MQSDVYGNDVHHDSKGITFKAVKTLVKDGIIKSNLIPAFAAGFLAVMYHNQSFFSNVPLLLMMVVATGLVIGGVAALNNYYDRDIDSVMASKQSRPSVDGTFSGRDILLIGYTFLILGEVLLFSINPTAGTLGLIAAFGYAVVYSIFAKRHLLSNTIIGAIPGAMPPLIGWAVIDPNLHLLAWAMFVVMFLWQPPHFYALAIRRSDEYSAAEVPMLPSVKGNHRTRRSIVFWVALLLFTPIMMTELGTWFVVMATALNIMWLVISFNRFRPVEDDNRHAGKVFIFSLNYIIVFFVMIIVAGLLGNF</sequence>
<evidence type="ECO:0000256" key="8">
    <source>
        <dbReference type="HAMAP-Rule" id="MF_00154"/>
    </source>
</evidence>
<gene>
    <name evidence="8" type="primary">ctaB</name>
    <name evidence="10" type="synonym">cyoE</name>
    <name evidence="10" type="ORF">F7P68_0007495</name>
    <name evidence="9" type="ORF">SN16_06150</name>
</gene>
<dbReference type="GeneID" id="77845134"/>
<comment type="miscellaneous">
    <text evidence="8">Carbon 2 of the heme B porphyrin ring is defined according to the Fischer nomenclature.</text>
</comment>
<dbReference type="EMBL" id="JXII01000004">
    <property type="protein sequence ID" value="KIH71134.1"/>
    <property type="molecule type" value="Genomic_DNA"/>
</dbReference>
<dbReference type="GO" id="GO:0005886">
    <property type="term" value="C:plasma membrane"/>
    <property type="evidence" value="ECO:0007669"/>
    <property type="project" value="UniProtKB-SubCell"/>
</dbReference>
<name>A0A0C2HHK6_9STAP</name>
<reference evidence="12" key="2">
    <citation type="submission" date="2020-04" db="EMBL/GenBank/DDBJ databases">
        <title>Genome analysis and biological profiling of marine Cellulosimicrobium funkei MOSEL-ME6.</title>
        <authorList>
            <person name="Tanveer F."/>
            <person name="Xie Y."/>
            <person name="Shinwari Z.K."/>
        </authorList>
    </citation>
    <scope>NUCLEOTIDE SEQUENCE [LARGE SCALE GENOMIC DNA]</scope>
    <source>
        <strain evidence="12">MOSEL-ME25</strain>
    </source>
</reference>
<evidence type="ECO:0000256" key="1">
    <source>
        <dbReference type="ARBA" id="ARBA00004141"/>
    </source>
</evidence>
<keyword evidence="2 8" id="KW-0808">Transferase</keyword>
<dbReference type="PANTHER" id="PTHR43448">
    <property type="entry name" value="PROTOHEME IX FARNESYLTRANSFERASE, MITOCHONDRIAL"/>
    <property type="match status" value="1"/>
</dbReference>